<name>M0HZB2_9EURY</name>
<accession>M0HZB2</accession>
<dbReference type="AlphaFoldDB" id="M0HZB2"/>
<evidence type="ECO:0000313" key="2">
    <source>
        <dbReference type="Proteomes" id="UP000011508"/>
    </source>
</evidence>
<keyword evidence="2" id="KW-1185">Reference proteome</keyword>
<comment type="caution">
    <text evidence="1">The sequence shown here is derived from an EMBL/GenBank/DDBJ whole genome shotgun (WGS) entry which is preliminary data.</text>
</comment>
<sequence length="96" mass="10841">MDVAFPPVTDDVSFVPNAFEERLVERLQQTECNRFTISHRVESLVECSFGVEYLLEVATDVDCLLGPTARVIRVHLVDIDICALDFGCFDCLESEQ</sequence>
<reference evidence="1 2" key="1">
    <citation type="journal article" date="2014" name="PLoS Genet.">
        <title>Phylogenetically driven sequencing of extremely halophilic archaea reveals strategies for static and dynamic osmo-response.</title>
        <authorList>
            <person name="Becker E.A."/>
            <person name="Seitzer P.M."/>
            <person name="Tritt A."/>
            <person name="Larsen D."/>
            <person name="Krusor M."/>
            <person name="Yao A.I."/>
            <person name="Wu D."/>
            <person name="Madern D."/>
            <person name="Eisen J.A."/>
            <person name="Darling A.E."/>
            <person name="Facciotti M.T."/>
        </authorList>
    </citation>
    <scope>NUCLEOTIDE SEQUENCE [LARGE SCALE GENOMIC DNA]</scope>
    <source>
        <strain evidence="1 2">ATCC BAA-897</strain>
    </source>
</reference>
<protein>
    <submittedName>
        <fullName evidence="1">Uncharacterized protein</fullName>
    </submittedName>
</protein>
<dbReference type="Proteomes" id="UP000011508">
    <property type="component" value="Unassembled WGS sequence"/>
</dbReference>
<evidence type="ECO:0000313" key="1">
    <source>
        <dbReference type="EMBL" id="ELZ89078.1"/>
    </source>
</evidence>
<dbReference type="EMBL" id="AOLM01000027">
    <property type="protein sequence ID" value="ELZ89078.1"/>
    <property type="molecule type" value="Genomic_DNA"/>
</dbReference>
<proteinExistence type="predicted"/>
<organism evidence="1 2">
    <name type="scientific">Haloferax sulfurifontis ATCC BAA-897</name>
    <dbReference type="NCBI Taxonomy" id="662480"/>
    <lineage>
        <taxon>Archaea</taxon>
        <taxon>Methanobacteriati</taxon>
        <taxon>Methanobacteriota</taxon>
        <taxon>Stenosarchaea group</taxon>
        <taxon>Halobacteria</taxon>
        <taxon>Halobacteriales</taxon>
        <taxon>Haloferacaceae</taxon>
        <taxon>Haloferax</taxon>
    </lineage>
</organism>
<gene>
    <name evidence="1" type="ORF">C441_16324</name>
</gene>